<comment type="caution">
    <text evidence="3">The sequence shown here is derived from an EMBL/GenBank/DDBJ whole genome shotgun (WGS) entry which is preliminary data.</text>
</comment>
<feature type="compositionally biased region" description="Polar residues" evidence="1">
    <location>
        <begin position="348"/>
        <end position="359"/>
    </location>
</feature>
<feature type="transmembrane region" description="Helical" evidence="2">
    <location>
        <begin position="118"/>
        <end position="140"/>
    </location>
</feature>
<accession>A0ABN1PVQ7</accession>
<evidence type="ECO:0008006" key="5">
    <source>
        <dbReference type="Google" id="ProtNLM"/>
    </source>
</evidence>
<proteinExistence type="predicted"/>
<dbReference type="Proteomes" id="UP001500542">
    <property type="component" value="Unassembled WGS sequence"/>
</dbReference>
<gene>
    <name evidence="3" type="ORF">GCM10009554_19500</name>
</gene>
<keyword evidence="2" id="KW-0812">Transmembrane</keyword>
<feature type="compositionally biased region" description="Low complexity" evidence="1">
    <location>
        <begin position="374"/>
        <end position="392"/>
    </location>
</feature>
<keyword evidence="2" id="KW-0472">Membrane</keyword>
<keyword evidence="4" id="KW-1185">Reference proteome</keyword>
<dbReference type="EMBL" id="BAAAHK010000004">
    <property type="protein sequence ID" value="GAA0933898.1"/>
    <property type="molecule type" value="Genomic_DNA"/>
</dbReference>
<dbReference type="Pfam" id="PF22564">
    <property type="entry name" value="HAAS"/>
    <property type="match status" value="1"/>
</dbReference>
<feature type="region of interest" description="Disordered" evidence="1">
    <location>
        <begin position="342"/>
        <end position="432"/>
    </location>
</feature>
<dbReference type="RefSeq" id="WP_343967147.1">
    <property type="nucleotide sequence ID" value="NZ_BAAAHK010000004.1"/>
</dbReference>
<reference evidence="3 4" key="1">
    <citation type="journal article" date="2019" name="Int. J. Syst. Evol. Microbiol.">
        <title>The Global Catalogue of Microorganisms (GCM) 10K type strain sequencing project: providing services to taxonomists for standard genome sequencing and annotation.</title>
        <authorList>
            <consortium name="The Broad Institute Genomics Platform"/>
            <consortium name="The Broad Institute Genome Sequencing Center for Infectious Disease"/>
            <person name="Wu L."/>
            <person name="Ma J."/>
        </authorList>
    </citation>
    <scope>NUCLEOTIDE SEQUENCE [LARGE SCALE GENOMIC DNA]</scope>
    <source>
        <strain evidence="3 4">JCM 10977</strain>
    </source>
</reference>
<evidence type="ECO:0000256" key="1">
    <source>
        <dbReference type="SAM" id="MobiDB-lite"/>
    </source>
</evidence>
<feature type="transmembrane region" description="Helical" evidence="2">
    <location>
        <begin position="92"/>
        <end position="111"/>
    </location>
</feature>
<evidence type="ECO:0000313" key="3">
    <source>
        <dbReference type="EMBL" id="GAA0933898.1"/>
    </source>
</evidence>
<evidence type="ECO:0000256" key="2">
    <source>
        <dbReference type="SAM" id="Phobius"/>
    </source>
</evidence>
<feature type="compositionally biased region" description="Low complexity" evidence="1">
    <location>
        <begin position="400"/>
        <end position="425"/>
    </location>
</feature>
<feature type="transmembrane region" description="Helical" evidence="2">
    <location>
        <begin position="190"/>
        <end position="218"/>
    </location>
</feature>
<keyword evidence="2" id="KW-1133">Transmembrane helix</keyword>
<feature type="transmembrane region" description="Helical" evidence="2">
    <location>
        <begin position="230"/>
        <end position="251"/>
    </location>
</feature>
<organism evidence="3 4">
    <name type="scientific">Kribbella koreensis</name>
    <dbReference type="NCBI Taxonomy" id="57909"/>
    <lineage>
        <taxon>Bacteria</taxon>
        <taxon>Bacillati</taxon>
        <taxon>Actinomycetota</taxon>
        <taxon>Actinomycetes</taxon>
        <taxon>Propionibacteriales</taxon>
        <taxon>Kribbellaceae</taxon>
        <taxon>Kribbella</taxon>
    </lineage>
</organism>
<protein>
    <recommendedName>
        <fullName evidence="5">Proline-rich protein</fullName>
    </recommendedName>
</protein>
<sequence length="432" mass="45123">MNSTLTGPVATYLTQVKAELSDLPPGELAEVLDDVTGHLSEVAAEFEEEPTAAGLQARLGTPSQYADELRTAAGYPPRTKAAKPERTGAEAALTWGVIASIVGPLFLIIGLTNGIGEAAFFGTIGVLLLAGAAFMGVRALQGRDPRIVLETHRGQRGAEQIRNLIDQIPPNVRRDFVTIGQPVWWVARGIVGGGAVFAMSGAAAVVVVGALAGAIVSVWIGRKTQQDRRWLWYVVPLNVVATIIVPLWLAYSFVGGSAGPFTNYRSHATSNSYYPQNGLALDGTSISNVYPFDEQGRQVKVRLYDQDGRPISLPLQNCAASNGTIGGGDSVSNLYPQAVVRTDEPAQTDANGNDITPCTETDKAPFVPPPAPATTPTMGPTTGSTPGASTTPRPTPTPTAKPSVPAASTKPTPTPPATTGNPGVTLTVTPTR</sequence>
<evidence type="ECO:0000313" key="4">
    <source>
        <dbReference type="Proteomes" id="UP001500542"/>
    </source>
</evidence>
<name>A0ABN1PVQ7_9ACTN</name>